<keyword evidence="1 4" id="KW-0378">Hydrolase</keyword>
<evidence type="ECO:0000256" key="4">
    <source>
        <dbReference type="PROSITE-ProRule" id="PRU01161"/>
    </source>
</evidence>
<evidence type="ECO:0000259" key="5">
    <source>
        <dbReference type="PROSITE" id="PS51635"/>
    </source>
</evidence>
<feature type="short sequence motif" description="GXSXG" evidence="4">
    <location>
        <begin position="44"/>
        <end position="48"/>
    </location>
</feature>
<dbReference type="InterPro" id="IPR002641">
    <property type="entry name" value="PNPLA_dom"/>
</dbReference>
<keyword evidence="2 4" id="KW-0442">Lipid degradation</keyword>
<sequence>MSAEVKRRPKIGLALGSGSARGLAHVGVIRAIEDAGIQIDCIAGTSMGALIGAIHAAGKLDRLETAFLGFDWKKTVSFFDVVLPRSGLLDGAKVSELVRSHMHADGIEALPIAFAAVASDLISGEEVVIRTGDIIEAVRASISVPGIFTPVRRNGQILVDGGLTNPVPASAVRAMGAEFVIAVDLNHQIVNGKNLKPLLPTVSNVVTPAASDPRPRSGWMDIYYQKMQNLKQKLLASDAPGRIQLLRWLAREEPLPSIFEVLLASINIMETSITQTRLYIDQPDIIIQPPLGHIRFLEFGRAEEIIAIGYEHTQQQLAALDPSLLLALSAPR</sequence>
<keyword evidence="7" id="KW-1185">Reference proteome</keyword>
<dbReference type="GO" id="GO:0016042">
    <property type="term" value="P:lipid catabolic process"/>
    <property type="evidence" value="ECO:0007669"/>
    <property type="project" value="UniProtKB-UniRule"/>
</dbReference>
<dbReference type="Gene3D" id="3.40.1090.10">
    <property type="entry name" value="Cytosolic phospholipase A2 catalytic domain"/>
    <property type="match status" value="2"/>
</dbReference>
<gene>
    <name evidence="6" type="ORF">PG1C_02210</name>
</gene>
<dbReference type="PANTHER" id="PTHR14226">
    <property type="entry name" value="NEUROPATHY TARGET ESTERASE/SWISS CHEESE D.MELANOGASTER"/>
    <property type="match status" value="1"/>
</dbReference>
<dbReference type="EMBL" id="CP010554">
    <property type="protein sequence ID" value="AJP47602.1"/>
    <property type="molecule type" value="Genomic_DNA"/>
</dbReference>
<feature type="short sequence motif" description="DGA/G" evidence="4">
    <location>
        <begin position="160"/>
        <end position="162"/>
    </location>
</feature>
<dbReference type="RefSeq" id="WP_202635821.1">
    <property type="nucleotide sequence ID" value="NZ_CP010554.1"/>
</dbReference>
<feature type="active site" description="Nucleophile" evidence="4">
    <location>
        <position position="46"/>
    </location>
</feature>
<dbReference type="Pfam" id="PF01734">
    <property type="entry name" value="Patatin"/>
    <property type="match status" value="1"/>
</dbReference>
<dbReference type="AlphaFoldDB" id="A0A0C5IY29"/>
<dbReference type="STRING" id="1565605.PG1C_02210"/>
<keyword evidence="3 4" id="KW-0443">Lipid metabolism</keyword>
<proteinExistence type="predicted"/>
<dbReference type="HOGENOM" id="CLU_047251_2_0_4"/>
<dbReference type="InterPro" id="IPR050301">
    <property type="entry name" value="NTE"/>
</dbReference>
<dbReference type="PROSITE" id="PS51635">
    <property type="entry name" value="PNPLA"/>
    <property type="match status" value="1"/>
</dbReference>
<comment type="caution">
    <text evidence="4">Lacks conserved residue(s) required for the propagation of feature annotation.</text>
</comment>
<dbReference type="PANTHER" id="PTHR14226:SF76">
    <property type="entry name" value="NTE FAMILY PROTEIN RSSA"/>
    <property type="match status" value="1"/>
</dbReference>
<dbReference type="SUPFAM" id="SSF52151">
    <property type="entry name" value="FabD/lysophospholipase-like"/>
    <property type="match status" value="1"/>
</dbReference>
<feature type="active site" description="Proton acceptor" evidence="4">
    <location>
        <position position="160"/>
    </location>
</feature>
<dbReference type="InterPro" id="IPR016035">
    <property type="entry name" value="Acyl_Trfase/lysoPLipase"/>
</dbReference>
<dbReference type="Proteomes" id="UP000061603">
    <property type="component" value="Chromosome"/>
</dbReference>
<dbReference type="GO" id="GO:0016787">
    <property type="term" value="F:hydrolase activity"/>
    <property type="evidence" value="ECO:0007669"/>
    <property type="project" value="UniProtKB-UniRule"/>
</dbReference>
<evidence type="ECO:0000256" key="3">
    <source>
        <dbReference type="ARBA" id="ARBA00023098"/>
    </source>
</evidence>
<reference evidence="6 7" key="1">
    <citation type="journal article" date="2015" name="Genome Announc.">
        <title>Complete Genome Sequence of a Novel Bacterium within the Family Rhodocyclaceae That Degrades Polycyclic Aromatic Hydrocarbons.</title>
        <authorList>
            <person name="Singleton D.R."/>
            <person name="Dickey A.N."/>
            <person name="Scholl E.H."/>
            <person name="Wright F.A."/>
            <person name="Aitken M.D."/>
        </authorList>
    </citation>
    <scope>NUCLEOTIDE SEQUENCE [LARGE SCALE GENOMIC DNA]</scope>
    <source>
        <strain evidence="7">PG1-Ca6</strain>
    </source>
</reference>
<evidence type="ECO:0000313" key="7">
    <source>
        <dbReference type="Proteomes" id="UP000061603"/>
    </source>
</evidence>
<evidence type="ECO:0000256" key="1">
    <source>
        <dbReference type="ARBA" id="ARBA00022801"/>
    </source>
</evidence>
<accession>A0A0C5IY29</accession>
<dbReference type="PATRIC" id="fig|1565605.3.peg.458"/>
<protein>
    <submittedName>
        <fullName evidence="6">Patatin</fullName>
    </submittedName>
</protein>
<organism evidence="6 7">
    <name type="scientific">Rugosibacter aromaticivorans</name>
    <dbReference type="NCBI Taxonomy" id="1565605"/>
    <lineage>
        <taxon>Bacteria</taxon>
        <taxon>Pseudomonadati</taxon>
        <taxon>Pseudomonadota</taxon>
        <taxon>Betaproteobacteria</taxon>
        <taxon>Nitrosomonadales</taxon>
        <taxon>Sterolibacteriaceae</taxon>
        <taxon>Rugosibacter</taxon>
    </lineage>
</organism>
<feature type="domain" description="PNPLA" evidence="5">
    <location>
        <begin position="13"/>
        <end position="173"/>
    </location>
</feature>
<dbReference type="KEGG" id="rbu:PG1C_02210"/>
<name>A0A0C5IY29_9PROT</name>
<evidence type="ECO:0000256" key="2">
    <source>
        <dbReference type="ARBA" id="ARBA00022963"/>
    </source>
</evidence>
<evidence type="ECO:0000313" key="6">
    <source>
        <dbReference type="EMBL" id="AJP47602.1"/>
    </source>
</evidence>